<gene>
    <name evidence="7" type="ORF">NG19_0026</name>
</gene>
<dbReference type="InterPro" id="IPR027444">
    <property type="entry name" value="H-NS_C_dom"/>
</dbReference>
<evidence type="ECO:0000256" key="1">
    <source>
        <dbReference type="ARBA" id="ARBA00004453"/>
    </source>
</evidence>
<name>A0A0C4Y953_ACIBA</name>
<evidence type="ECO:0000313" key="7">
    <source>
        <dbReference type="EMBL" id="AJF79862.1"/>
    </source>
</evidence>
<dbReference type="GO" id="GO:0009295">
    <property type="term" value="C:nucleoid"/>
    <property type="evidence" value="ECO:0007669"/>
    <property type="project" value="UniProtKB-SubCell"/>
</dbReference>
<dbReference type="SMART" id="SM00528">
    <property type="entry name" value="HNS"/>
    <property type="match status" value="1"/>
</dbReference>
<dbReference type="RefSeq" id="WP_000651630.1">
    <property type="nucleotide sequence ID" value="NZ_CP018144.1"/>
</dbReference>
<dbReference type="GO" id="GO:0001217">
    <property type="term" value="F:DNA-binding transcription repressor activity"/>
    <property type="evidence" value="ECO:0007669"/>
    <property type="project" value="TreeGrafter"/>
</dbReference>
<dbReference type="GO" id="GO:0000976">
    <property type="term" value="F:transcription cis-regulatory region binding"/>
    <property type="evidence" value="ECO:0007669"/>
    <property type="project" value="TreeGrafter"/>
</dbReference>
<organism evidence="7">
    <name type="scientific">Acinetobacter baumannii</name>
    <dbReference type="NCBI Taxonomy" id="470"/>
    <lineage>
        <taxon>Bacteria</taxon>
        <taxon>Pseudomonadati</taxon>
        <taxon>Pseudomonadota</taxon>
        <taxon>Gammaproteobacteria</taxon>
        <taxon>Moraxellales</taxon>
        <taxon>Moraxellaceae</taxon>
        <taxon>Acinetobacter</taxon>
        <taxon>Acinetobacter calcoaceticus/baumannii complex</taxon>
    </lineage>
</organism>
<dbReference type="Pfam" id="PF00816">
    <property type="entry name" value="Histone_HNS"/>
    <property type="match status" value="1"/>
</dbReference>
<protein>
    <submittedName>
        <fullName evidence="7">DNA-binding protein, H-NS family</fullName>
    </submittedName>
</protein>
<comment type="similarity">
    <text evidence="2">Belongs to the histone-like protein H-NS family.</text>
</comment>
<evidence type="ECO:0000256" key="3">
    <source>
        <dbReference type="ARBA" id="ARBA00022490"/>
    </source>
</evidence>
<feature type="domain" description="DNA-binding protein H-NS-like C-terminal" evidence="6">
    <location>
        <begin position="62"/>
        <end position="107"/>
    </location>
</feature>
<evidence type="ECO:0000256" key="4">
    <source>
        <dbReference type="ARBA" id="ARBA00023125"/>
    </source>
</evidence>
<feature type="region of interest" description="Disordered" evidence="5">
    <location>
        <begin position="60"/>
        <end position="85"/>
    </location>
</feature>
<keyword evidence="4 7" id="KW-0238">DNA-binding</keyword>
<dbReference type="GO" id="GO:0032993">
    <property type="term" value="C:protein-DNA complex"/>
    <property type="evidence" value="ECO:0007669"/>
    <property type="project" value="TreeGrafter"/>
</dbReference>
<reference evidence="7" key="2">
    <citation type="journal article" date="2015" name="Antimicrob. Agents Chemother.">
        <title>Dissemination of blaOXA-23 in Acinetobacter spp. in China: Main Roles of Conjugative Plasmid pAZJ221 and Transposon Tn2009.</title>
        <authorList>
            <person name="Liu L.L."/>
            <person name="Ji S.J."/>
            <person name="Ruan Z."/>
            <person name="Fu Y."/>
            <person name="Fu Y.Q."/>
            <person name="Wang Y.F."/>
            <person name="Yu Y.S."/>
        </authorList>
    </citation>
    <scope>NUCLEOTIDE SEQUENCE</scope>
    <source>
        <strain evidence="7">A221</strain>
        <plasmid evidence="7">pAZJ221</plasmid>
    </source>
</reference>
<dbReference type="PANTHER" id="PTHR38097">
    <property type="match status" value="1"/>
</dbReference>
<geneLocation type="plasmid" evidence="7">
    <name>pAZJ221</name>
</geneLocation>
<evidence type="ECO:0000256" key="2">
    <source>
        <dbReference type="ARBA" id="ARBA00010610"/>
    </source>
</evidence>
<evidence type="ECO:0000256" key="5">
    <source>
        <dbReference type="SAM" id="MobiDB-lite"/>
    </source>
</evidence>
<keyword evidence="3" id="KW-0963">Cytoplasm</keyword>
<dbReference type="EMBL" id="KM922672">
    <property type="protein sequence ID" value="AJF79862.1"/>
    <property type="molecule type" value="Genomic_DNA"/>
</dbReference>
<evidence type="ECO:0000259" key="6">
    <source>
        <dbReference type="SMART" id="SM00528"/>
    </source>
</evidence>
<dbReference type="PANTHER" id="PTHR38097:SF2">
    <property type="entry name" value="DNA-BINDING PROTEIN STPA"/>
    <property type="match status" value="1"/>
</dbReference>
<proteinExistence type="inferred from homology"/>
<dbReference type="SUPFAM" id="SSF81273">
    <property type="entry name" value="H-NS histone-like proteins"/>
    <property type="match status" value="1"/>
</dbReference>
<feature type="compositionally biased region" description="Basic and acidic residues" evidence="5">
    <location>
        <begin position="66"/>
        <end position="78"/>
    </location>
</feature>
<dbReference type="AlphaFoldDB" id="A0A0C4Y953"/>
<dbReference type="Gene3D" id="4.10.430.10">
    <property type="entry name" value="Histone-like protein H-NS, C-terminal domain"/>
    <property type="match status" value="1"/>
</dbReference>
<dbReference type="InterPro" id="IPR037150">
    <property type="entry name" value="H-NS_C_dom_sf"/>
</dbReference>
<dbReference type="PATRIC" id="fig|470.1342.peg.3891"/>
<dbReference type="GO" id="GO:0003680">
    <property type="term" value="F:minor groove of adenine-thymine-rich DNA binding"/>
    <property type="evidence" value="ECO:0007669"/>
    <property type="project" value="TreeGrafter"/>
</dbReference>
<keyword evidence="7" id="KW-0614">Plasmid</keyword>
<dbReference type="GO" id="GO:0005829">
    <property type="term" value="C:cytosol"/>
    <property type="evidence" value="ECO:0007669"/>
    <property type="project" value="TreeGrafter"/>
</dbReference>
<dbReference type="GO" id="GO:0003681">
    <property type="term" value="F:bent DNA binding"/>
    <property type="evidence" value="ECO:0007669"/>
    <property type="project" value="TreeGrafter"/>
</dbReference>
<sequence>MKDIENYTVPELESLRVRAGELIELKKEQAIDDAYEKLLEIAESVGYKVEDLLAYGEQKKKKKTRKSVEPKYRNKLNNDETWTGRGKPPRWLVAQLEKGAKLNDFLI</sequence>
<accession>A0A0C4Y953</accession>
<reference evidence="7" key="1">
    <citation type="submission" date="2014-10" db="EMBL/GenBank/DDBJ databases">
        <authorList>
            <person name="Liu L."/>
            <person name="Ji S."/>
            <person name="Ruan Z."/>
            <person name="Fu Y."/>
            <person name="Fu Y."/>
            <person name="Wang Y."/>
            <person name="Yu Y."/>
        </authorList>
    </citation>
    <scope>NUCLEOTIDE SEQUENCE</scope>
    <source>
        <strain evidence="7">A221</strain>
        <plasmid evidence="7">pAZJ221</plasmid>
    </source>
</reference>
<comment type="subcellular location">
    <subcellularLocation>
        <location evidence="1">Cytoplasm</location>
        <location evidence="1">Nucleoid</location>
    </subcellularLocation>
</comment>